<reference evidence="1" key="1">
    <citation type="submission" date="2014-09" db="EMBL/GenBank/DDBJ databases">
        <authorList>
            <person name="Magalhaes I.L.F."/>
            <person name="Oliveira U."/>
            <person name="Santos F.R."/>
            <person name="Vidigal T.H.D.A."/>
            <person name="Brescovit A.D."/>
            <person name="Santos A.J."/>
        </authorList>
    </citation>
    <scope>NUCLEOTIDE SEQUENCE</scope>
    <source>
        <tissue evidence="1">Shoot tissue taken approximately 20 cm above the soil surface</tissue>
    </source>
</reference>
<organism evidence="1">
    <name type="scientific">Arundo donax</name>
    <name type="common">Giant reed</name>
    <name type="synonym">Donax arundinaceus</name>
    <dbReference type="NCBI Taxonomy" id="35708"/>
    <lineage>
        <taxon>Eukaryota</taxon>
        <taxon>Viridiplantae</taxon>
        <taxon>Streptophyta</taxon>
        <taxon>Embryophyta</taxon>
        <taxon>Tracheophyta</taxon>
        <taxon>Spermatophyta</taxon>
        <taxon>Magnoliopsida</taxon>
        <taxon>Liliopsida</taxon>
        <taxon>Poales</taxon>
        <taxon>Poaceae</taxon>
        <taxon>PACMAD clade</taxon>
        <taxon>Arundinoideae</taxon>
        <taxon>Arundineae</taxon>
        <taxon>Arundo</taxon>
    </lineage>
</organism>
<accession>A0A0A9A454</accession>
<reference evidence="1" key="2">
    <citation type="journal article" date="2015" name="Data Brief">
        <title>Shoot transcriptome of the giant reed, Arundo donax.</title>
        <authorList>
            <person name="Barrero R.A."/>
            <person name="Guerrero F.D."/>
            <person name="Moolhuijzen P."/>
            <person name="Goolsby J.A."/>
            <person name="Tidwell J."/>
            <person name="Bellgard S.E."/>
            <person name="Bellgard M.I."/>
        </authorList>
    </citation>
    <scope>NUCLEOTIDE SEQUENCE</scope>
    <source>
        <tissue evidence="1">Shoot tissue taken approximately 20 cm above the soil surface</tissue>
    </source>
</reference>
<sequence>MAYLYRCNLAARFCPYTQKDTKGHIMEIVYFK</sequence>
<dbReference type="EMBL" id="GBRH01252019">
    <property type="protein sequence ID" value="JAD45876.1"/>
    <property type="molecule type" value="Transcribed_RNA"/>
</dbReference>
<proteinExistence type="predicted"/>
<name>A0A0A9A454_ARUDO</name>
<evidence type="ECO:0000313" key="1">
    <source>
        <dbReference type="EMBL" id="JAD45876.1"/>
    </source>
</evidence>
<dbReference type="AlphaFoldDB" id="A0A0A9A454"/>
<protein>
    <submittedName>
        <fullName evidence="1">Uncharacterized protein</fullName>
    </submittedName>
</protein>